<keyword evidence="1" id="KW-0175">Coiled coil</keyword>
<feature type="coiled-coil region" evidence="1">
    <location>
        <begin position="91"/>
        <end position="125"/>
    </location>
</feature>
<evidence type="ECO:0000259" key="2">
    <source>
        <dbReference type="Pfam" id="PF12937"/>
    </source>
</evidence>
<name>A0A067Q765_9AGAM</name>
<reference evidence="4" key="1">
    <citation type="journal article" date="2014" name="Proc. Natl. Acad. Sci. U.S.A.">
        <title>Extensive sampling of basidiomycete genomes demonstrates inadequacy of the white-rot/brown-rot paradigm for wood decay fungi.</title>
        <authorList>
            <person name="Riley R."/>
            <person name="Salamov A.A."/>
            <person name="Brown D.W."/>
            <person name="Nagy L.G."/>
            <person name="Floudas D."/>
            <person name="Held B.W."/>
            <person name="Levasseur A."/>
            <person name="Lombard V."/>
            <person name="Morin E."/>
            <person name="Otillar R."/>
            <person name="Lindquist E.A."/>
            <person name="Sun H."/>
            <person name="LaButti K.M."/>
            <person name="Schmutz J."/>
            <person name="Jabbour D."/>
            <person name="Luo H."/>
            <person name="Baker S.E."/>
            <person name="Pisabarro A.G."/>
            <person name="Walton J.D."/>
            <person name="Blanchette R.A."/>
            <person name="Henrissat B."/>
            <person name="Martin F."/>
            <person name="Cullen D."/>
            <person name="Hibbett D.S."/>
            <person name="Grigoriev I.V."/>
        </authorList>
    </citation>
    <scope>NUCLEOTIDE SEQUENCE [LARGE SCALE GENOMIC DNA]</scope>
    <source>
        <strain evidence="4">MUCL 33604</strain>
    </source>
</reference>
<dbReference type="HOGENOM" id="CLU_602784_0_0_1"/>
<organism evidence="3 4">
    <name type="scientific">Jaapia argillacea MUCL 33604</name>
    <dbReference type="NCBI Taxonomy" id="933084"/>
    <lineage>
        <taxon>Eukaryota</taxon>
        <taxon>Fungi</taxon>
        <taxon>Dikarya</taxon>
        <taxon>Basidiomycota</taxon>
        <taxon>Agaricomycotina</taxon>
        <taxon>Agaricomycetes</taxon>
        <taxon>Agaricomycetidae</taxon>
        <taxon>Jaapiales</taxon>
        <taxon>Jaapiaceae</taxon>
        <taxon>Jaapia</taxon>
    </lineage>
</organism>
<dbReference type="EMBL" id="KL197712">
    <property type="protein sequence ID" value="KDQ62000.1"/>
    <property type="molecule type" value="Genomic_DNA"/>
</dbReference>
<accession>A0A067Q765</accession>
<dbReference type="InParanoid" id="A0A067Q765"/>
<dbReference type="AlphaFoldDB" id="A0A067Q765"/>
<gene>
    <name evidence="3" type="ORF">JAAARDRAFT_204373</name>
</gene>
<keyword evidence="4" id="KW-1185">Reference proteome</keyword>
<protein>
    <recommendedName>
        <fullName evidence="2">F-box domain-containing protein</fullName>
    </recommendedName>
</protein>
<dbReference type="Gene3D" id="1.20.1280.50">
    <property type="match status" value="1"/>
</dbReference>
<dbReference type="Proteomes" id="UP000027265">
    <property type="component" value="Unassembled WGS sequence"/>
</dbReference>
<evidence type="ECO:0000313" key="3">
    <source>
        <dbReference type="EMBL" id="KDQ62000.1"/>
    </source>
</evidence>
<evidence type="ECO:0000313" key="4">
    <source>
        <dbReference type="Proteomes" id="UP000027265"/>
    </source>
</evidence>
<feature type="domain" description="F-box" evidence="2">
    <location>
        <begin position="137"/>
        <end position="192"/>
    </location>
</feature>
<evidence type="ECO:0000256" key="1">
    <source>
        <dbReference type="SAM" id="Coils"/>
    </source>
</evidence>
<dbReference type="InterPro" id="IPR001810">
    <property type="entry name" value="F-box_dom"/>
</dbReference>
<dbReference type="OrthoDB" id="3365698at2759"/>
<proteinExistence type="predicted"/>
<sequence>MSTRPDNGGSWETQNGVVVERVLVKDEDREKTISCLFLFLIPQTPAKPKEQHILPKTRRIRGFMMDIDLAIQDALHSSLPLASGLDLHRELSRAQTDVAELGTQISELRSQTSQLEKQTDLLQSRCSNIQSLLSSPIRRLPPEILAVIFKCAIDLQPINSHSHRLPVRLTQTCRYWRQLAMSVSQLWSTITLWPSGDAQLARHQVILDHFLARSGTTPLSISIGLSEVADDWSMINTIVPHASRWQSISLRLRGSWFTLHPFIRIDDCTLGQLERVQFVFDTTPRTNPFALAFPRYVRCFLSAPILTSVTLNYAWPPNALPLPWAQLAHLTIGTAIMPTDIPIYDVFETLRLCTHLTSFTFTGNSDVLDEPILQHHPIVLPSLRSLCLGNAHRDDLLLSRLVVPELNQFSYNPFRDRRSSEEIYSLSSSLPAFQLCHAQSGCTITILSLNVRFA</sequence>
<dbReference type="Pfam" id="PF12937">
    <property type="entry name" value="F-box-like"/>
    <property type="match status" value="1"/>
</dbReference>